<dbReference type="Gene3D" id="3.30.1490.300">
    <property type="match status" value="1"/>
</dbReference>
<sequence>MKYNLSIDIDKDRITLLRAAPGDKDNLLSLECAVTYPVSSAHPEDEIPMTIKAILMEHNIREKEAVLIASVSARNNDAFLGRFYLPVMPLGEVRAAVIWEARSVMPFDPRGALFNYHIEGKVRDKYGVEKIAVSVGAIKIKEARRLLEIATKAGLIPIGLLHPFSAIALFLKESALSGTTILLDVGKTTGLLIYRNGQFEFERRIGSGEDELDRMLTEAGVELELSAVKSEYGLLSSQDLSRLSLSEPPEGAREIRAFVDELAIKTRRALKQWVEEQGEEVIEKIYLIGSLTQLRNLAPYLANKLNIDVTVGNAASMKVEMSLPEETSIPELSLLIPAIGGSSGRRAGIELLPPEAKLRRKLTQVGTGIRVSLALVFGSVLLMSIFTRINSIILSKTVDTMRTEVAILMGEEGDVALEGKKEELTRKLAHYYAVAGREQPIWAGVMREITNITSAGVLFREMRLDGDEGVLLINGIVLQLEENVFPERVLARFIEEIENSPFFIGASLLNIDNYVGPDAGGMPARSFSLSIIIRKLPPEVFR</sequence>
<evidence type="ECO:0000313" key="2">
    <source>
        <dbReference type="Proteomes" id="UP000266287"/>
    </source>
</evidence>
<proteinExistence type="predicted"/>
<evidence type="ECO:0008006" key="3">
    <source>
        <dbReference type="Google" id="ProtNLM"/>
    </source>
</evidence>
<gene>
    <name evidence="1" type="ORF">B9J77_01075</name>
</gene>
<accession>A0A399FYX1</accession>
<dbReference type="PANTHER" id="PTHR32432">
    <property type="entry name" value="CELL DIVISION PROTEIN FTSA-RELATED"/>
    <property type="match status" value="1"/>
</dbReference>
<evidence type="ECO:0000313" key="1">
    <source>
        <dbReference type="EMBL" id="RII00646.1"/>
    </source>
</evidence>
<organism evidence="1 2">
    <name type="scientific">candidate division NPL-UPA2 bacterium Unc8</name>
    <dbReference type="NCBI Taxonomy" id="1980939"/>
    <lineage>
        <taxon>Bacteria</taxon>
    </lineage>
</organism>
<dbReference type="Proteomes" id="UP000266287">
    <property type="component" value="Unassembled WGS sequence"/>
</dbReference>
<dbReference type="EMBL" id="NDHY01000002">
    <property type="protein sequence ID" value="RII00646.1"/>
    <property type="molecule type" value="Genomic_DNA"/>
</dbReference>
<dbReference type="Gene3D" id="3.30.420.40">
    <property type="match status" value="2"/>
</dbReference>
<reference evidence="1 2" key="1">
    <citation type="submission" date="2018-08" db="EMBL/GenBank/DDBJ databases">
        <title>Draft genome of candidate division NPL-UPA2 bacterium Unc8 that adapted to ultra-basic serpentinizing groundwater.</title>
        <authorList>
            <person name="Ishii S."/>
            <person name="Suzuki S."/>
            <person name="Nealson K.H."/>
        </authorList>
    </citation>
    <scope>NUCLEOTIDE SEQUENCE [LARGE SCALE GENOMIC DNA]</scope>
    <source>
        <strain evidence="1">Unc8</strain>
    </source>
</reference>
<dbReference type="PANTHER" id="PTHR32432:SF3">
    <property type="entry name" value="ETHANOLAMINE UTILIZATION PROTEIN EUTJ"/>
    <property type="match status" value="1"/>
</dbReference>
<dbReference type="InterPro" id="IPR043129">
    <property type="entry name" value="ATPase_NBD"/>
</dbReference>
<dbReference type="AlphaFoldDB" id="A0A399FYX1"/>
<comment type="caution">
    <text evidence="1">The sequence shown here is derived from an EMBL/GenBank/DDBJ whole genome shotgun (WGS) entry which is preliminary data.</text>
</comment>
<protein>
    <recommendedName>
        <fullName evidence="3">Type IV pilus assembly protein PilM</fullName>
    </recommendedName>
</protein>
<dbReference type="SUPFAM" id="SSF53067">
    <property type="entry name" value="Actin-like ATPase domain"/>
    <property type="match status" value="1"/>
</dbReference>
<name>A0A399FYX1_UNCN2</name>
<dbReference type="InterPro" id="IPR050696">
    <property type="entry name" value="FtsA/MreB"/>
</dbReference>